<dbReference type="GO" id="GO:0005525">
    <property type="term" value="F:GTP binding"/>
    <property type="evidence" value="ECO:0007669"/>
    <property type="project" value="UniProtKB-KW"/>
</dbReference>
<feature type="domain" description="Dynamin N-terminal" evidence="6">
    <location>
        <begin position="42"/>
        <end position="192"/>
    </location>
</feature>
<dbReference type="Gene3D" id="3.40.50.300">
    <property type="entry name" value="P-loop containing nucleotide triphosphate hydrolases"/>
    <property type="match status" value="1"/>
</dbReference>
<dbReference type="GO" id="GO:0003924">
    <property type="term" value="F:GTPase activity"/>
    <property type="evidence" value="ECO:0007669"/>
    <property type="project" value="InterPro"/>
</dbReference>
<keyword evidence="3" id="KW-0378">Hydrolase</keyword>
<evidence type="ECO:0000259" key="6">
    <source>
        <dbReference type="Pfam" id="PF00350"/>
    </source>
</evidence>
<evidence type="ECO:0000256" key="3">
    <source>
        <dbReference type="ARBA" id="ARBA00022801"/>
    </source>
</evidence>
<dbReference type="PANTHER" id="PTHR10465:SF0">
    <property type="entry name" value="SARCALUMENIN"/>
    <property type="match status" value="1"/>
</dbReference>
<dbReference type="InterPro" id="IPR027094">
    <property type="entry name" value="Mitofusin_fam"/>
</dbReference>
<keyword evidence="2" id="KW-0547">Nucleotide-binding</keyword>
<evidence type="ECO:0000256" key="4">
    <source>
        <dbReference type="ARBA" id="ARBA00023134"/>
    </source>
</evidence>
<dbReference type="PANTHER" id="PTHR10465">
    <property type="entry name" value="TRANSMEMBRANE GTPASE FZO1"/>
    <property type="match status" value="1"/>
</dbReference>
<dbReference type="GO" id="GO:0005741">
    <property type="term" value="C:mitochondrial outer membrane"/>
    <property type="evidence" value="ECO:0007669"/>
    <property type="project" value="TreeGrafter"/>
</dbReference>
<name>A0A3B0UNU9_9ZZZZ</name>
<comment type="subcellular location">
    <subcellularLocation>
        <location evidence="1">Membrane</location>
    </subcellularLocation>
</comment>
<dbReference type="InterPro" id="IPR027417">
    <property type="entry name" value="P-loop_NTPase"/>
</dbReference>
<dbReference type="AlphaFoldDB" id="A0A3B0UNU9"/>
<evidence type="ECO:0000256" key="2">
    <source>
        <dbReference type="ARBA" id="ARBA00022741"/>
    </source>
</evidence>
<dbReference type="EMBL" id="UOEX01000014">
    <property type="protein sequence ID" value="VAW32785.1"/>
    <property type="molecule type" value="Genomic_DNA"/>
</dbReference>
<protein>
    <recommendedName>
        <fullName evidence="6">Dynamin N-terminal domain-containing protein</fullName>
    </recommendedName>
</protein>
<dbReference type="PRINTS" id="PR00195">
    <property type="entry name" value="DYNAMIN"/>
</dbReference>
<dbReference type="InterPro" id="IPR022812">
    <property type="entry name" value="Dynamin"/>
</dbReference>
<feature type="non-terminal residue" evidence="7">
    <location>
        <position position="315"/>
    </location>
</feature>
<sequence length="315" mass="35612">MNEKALLKKIQNQVLAKLTPMLNRYHTDSSDMEAMLKWKPLVLILGNYSSGKSTLINELLGREVQRTGQAPTDDSFTLITAPEPGADEADVPGADLVNDERMPFTGFKTFGEQFIAHFQMKTVDAGEFKNLALIDSPGMLDSVSEKDRGYDYSSVVKEFARLADLIILMFDPHKAGTIQETYETIRNTLPEAAGEDRIVFVMSRIDECDNLADLVRSYGTLCWNLSQMTGRKDIPRIYLTYAPDMAMAQDELMVWASERQHLKELILKAPGLRISHVLQNVDKQTQELHMVAEAMWSFTQGGKKIFWRTVRNALL</sequence>
<dbReference type="Pfam" id="PF00350">
    <property type="entry name" value="Dynamin_N"/>
    <property type="match status" value="1"/>
</dbReference>
<dbReference type="GO" id="GO:0008053">
    <property type="term" value="P:mitochondrial fusion"/>
    <property type="evidence" value="ECO:0007669"/>
    <property type="project" value="TreeGrafter"/>
</dbReference>
<evidence type="ECO:0000313" key="7">
    <source>
        <dbReference type="EMBL" id="VAW32785.1"/>
    </source>
</evidence>
<proteinExistence type="predicted"/>
<evidence type="ECO:0000256" key="5">
    <source>
        <dbReference type="ARBA" id="ARBA00023136"/>
    </source>
</evidence>
<keyword evidence="5" id="KW-0472">Membrane</keyword>
<dbReference type="SUPFAM" id="SSF52540">
    <property type="entry name" value="P-loop containing nucleoside triphosphate hydrolases"/>
    <property type="match status" value="1"/>
</dbReference>
<dbReference type="InterPro" id="IPR045063">
    <property type="entry name" value="Dynamin_N"/>
</dbReference>
<reference evidence="7" key="1">
    <citation type="submission" date="2018-06" db="EMBL/GenBank/DDBJ databases">
        <authorList>
            <person name="Zhirakovskaya E."/>
        </authorList>
    </citation>
    <scope>NUCLEOTIDE SEQUENCE</scope>
</reference>
<evidence type="ECO:0000256" key="1">
    <source>
        <dbReference type="ARBA" id="ARBA00004370"/>
    </source>
</evidence>
<dbReference type="GO" id="GO:0051646">
    <property type="term" value="P:mitochondrion localization"/>
    <property type="evidence" value="ECO:0007669"/>
    <property type="project" value="TreeGrafter"/>
</dbReference>
<gene>
    <name evidence="7" type="ORF">MNBD_DELTA03-1255</name>
</gene>
<accession>A0A3B0UNU9</accession>
<organism evidence="7">
    <name type="scientific">hydrothermal vent metagenome</name>
    <dbReference type="NCBI Taxonomy" id="652676"/>
    <lineage>
        <taxon>unclassified sequences</taxon>
        <taxon>metagenomes</taxon>
        <taxon>ecological metagenomes</taxon>
    </lineage>
</organism>
<keyword evidence="4" id="KW-0342">GTP-binding</keyword>